<feature type="region of interest" description="Disordered" evidence="1">
    <location>
        <begin position="1"/>
        <end position="87"/>
    </location>
</feature>
<feature type="region of interest" description="Disordered" evidence="1">
    <location>
        <begin position="135"/>
        <end position="188"/>
    </location>
</feature>
<feature type="compositionally biased region" description="Basic residues" evidence="1">
    <location>
        <begin position="1"/>
        <end position="13"/>
    </location>
</feature>
<sequence length="303" mass="34649">MSQKRRHHPRSHTSSRTPNHRTPIVERLGGVDAVLGRVRSPQPRGNIRFDRSPGGLDSLESRYNGSKNTHRRTNGGYQRVGDRKGRQQWVRRHRTGALHNSVGGYARTRELNPCRDEAKFSLKNGRVEEDQKNLLVTADSKYKQQKDFANDRGKQEQPRHDKERKKHNKDAKTGIPQSQKQDGCPSKDLTLPELSVNLSELYDKLKGKLSKPFPMKPDTEGRRDKSKKCKYHNDFGHTLNDCYAFKKEISRMADGGQLKEYLKGSQKLAHVNLIEHDVIAVSHAQAAACSSNHERKWSMKCKI</sequence>
<comment type="caution">
    <text evidence="2">The sequence shown here is derived from an EMBL/GenBank/DDBJ whole genome shotgun (WGS) entry which is preliminary data.</text>
</comment>
<evidence type="ECO:0000313" key="2">
    <source>
        <dbReference type="EMBL" id="KAF9600428.1"/>
    </source>
</evidence>
<dbReference type="AlphaFoldDB" id="A0A835LLV8"/>
<keyword evidence="3" id="KW-1185">Reference proteome</keyword>
<evidence type="ECO:0000256" key="1">
    <source>
        <dbReference type="SAM" id="MobiDB-lite"/>
    </source>
</evidence>
<accession>A0A835LLV8</accession>
<proteinExistence type="predicted"/>
<dbReference type="Proteomes" id="UP000631114">
    <property type="component" value="Unassembled WGS sequence"/>
</dbReference>
<feature type="compositionally biased region" description="Basic and acidic residues" evidence="1">
    <location>
        <begin position="140"/>
        <end position="161"/>
    </location>
</feature>
<organism evidence="2 3">
    <name type="scientific">Coptis chinensis</name>
    <dbReference type="NCBI Taxonomy" id="261450"/>
    <lineage>
        <taxon>Eukaryota</taxon>
        <taxon>Viridiplantae</taxon>
        <taxon>Streptophyta</taxon>
        <taxon>Embryophyta</taxon>
        <taxon>Tracheophyta</taxon>
        <taxon>Spermatophyta</taxon>
        <taxon>Magnoliopsida</taxon>
        <taxon>Ranunculales</taxon>
        <taxon>Ranunculaceae</taxon>
        <taxon>Coptidoideae</taxon>
        <taxon>Coptis</taxon>
    </lineage>
</organism>
<reference evidence="2 3" key="1">
    <citation type="submission" date="2020-10" db="EMBL/GenBank/DDBJ databases">
        <title>The Coptis chinensis genome and diversification of protoberbering-type alkaloids.</title>
        <authorList>
            <person name="Wang B."/>
            <person name="Shu S."/>
            <person name="Song C."/>
            <person name="Liu Y."/>
        </authorList>
    </citation>
    <scope>NUCLEOTIDE SEQUENCE [LARGE SCALE GENOMIC DNA]</scope>
    <source>
        <strain evidence="2">HL-2020</strain>
        <tissue evidence="2">Leaf</tissue>
    </source>
</reference>
<gene>
    <name evidence="2" type="ORF">IFM89_009343</name>
</gene>
<dbReference type="EMBL" id="JADFTS010000006">
    <property type="protein sequence ID" value="KAF9600428.1"/>
    <property type="molecule type" value="Genomic_DNA"/>
</dbReference>
<protein>
    <submittedName>
        <fullName evidence="2">Uncharacterized protein</fullName>
    </submittedName>
</protein>
<dbReference type="OrthoDB" id="1752268at2759"/>
<name>A0A835LLV8_9MAGN</name>
<evidence type="ECO:0000313" key="3">
    <source>
        <dbReference type="Proteomes" id="UP000631114"/>
    </source>
</evidence>